<gene>
    <name evidence="2" type="ORF">MICPUCDRAFT_55780</name>
</gene>
<dbReference type="OMA" id="DDASWIM"/>
<dbReference type="GO" id="GO:0006397">
    <property type="term" value="P:mRNA processing"/>
    <property type="evidence" value="ECO:0007669"/>
    <property type="project" value="InterPro"/>
</dbReference>
<dbReference type="SMART" id="SM00028">
    <property type="entry name" value="TPR"/>
    <property type="match status" value="6"/>
</dbReference>
<dbReference type="SMART" id="SM00386">
    <property type="entry name" value="HAT"/>
    <property type="match status" value="9"/>
</dbReference>
<protein>
    <submittedName>
        <fullName evidence="2">PsbB mRNA maturation factor Mbb1, chloroplast</fullName>
    </submittedName>
</protein>
<dbReference type="Gene3D" id="1.25.40.10">
    <property type="entry name" value="Tetratricopeptide repeat domain"/>
    <property type="match status" value="3"/>
</dbReference>
<dbReference type="GO" id="GO:0003727">
    <property type="term" value="F:single-stranded RNA binding"/>
    <property type="evidence" value="ECO:0007669"/>
    <property type="project" value="TreeGrafter"/>
</dbReference>
<dbReference type="Proteomes" id="UP000001876">
    <property type="component" value="Unassembled WGS sequence"/>
</dbReference>
<dbReference type="RefSeq" id="XP_003056197.1">
    <property type="nucleotide sequence ID" value="XM_003056151.1"/>
</dbReference>
<feature type="repeat" description="TPR" evidence="1">
    <location>
        <begin position="238"/>
        <end position="271"/>
    </location>
</feature>
<dbReference type="OrthoDB" id="541719at2759"/>
<organism evidence="3">
    <name type="scientific">Micromonas pusilla (strain CCMP1545)</name>
    <name type="common">Picoplanktonic green alga</name>
    <dbReference type="NCBI Taxonomy" id="564608"/>
    <lineage>
        <taxon>Eukaryota</taxon>
        <taxon>Viridiplantae</taxon>
        <taxon>Chlorophyta</taxon>
        <taxon>Mamiellophyceae</taxon>
        <taxon>Mamiellales</taxon>
        <taxon>Mamiellaceae</taxon>
        <taxon>Micromonas</taxon>
    </lineage>
</organism>
<dbReference type="STRING" id="564608.C1MLN7"/>
<dbReference type="GO" id="GO:0006417">
    <property type="term" value="P:regulation of translation"/>
    <property type="evidence" value="ECO:0007669"/>
    <property type="project" value="TreeGrafter"/>
</dbReference>
<evidence type="ECO:0000313" key="2">
    <source>
        <dbReference type="EMBL" id="EEH59573.1"/>
    </source>
</evidence>
<dbReference type="Pfam" id="PF13432">
    <property type="entry name" value="TPR_16"/>
    <property type="match status" value="1"/>
</dbReference>
<dbReference type="InterPro" id="IPR011990">
    <property type="entry name" value="TPR-like_helical_dom_sf"/>
</dbReference>
<dbReference type="GO" id="GO:0003729">
    <property type="term" value="F:mRNA binding"/>
    <property type="evidence" value="ECO:0007669"/>
    <property type="project" value="InterPro"/>
</dbReference>
<dbReference type="KEGG" id="mpp:MICPUCDRAFT_55780"/>
<dbReference type="PROSITE" id="PS50005">
    <property type="entry name" value="TPR"/>
    <property type="match status" value="1"/>
</dbReference>
<dbReference type="PANTHER" id="PTHR44917:SF1">
    <property type="entry name" value="PROTEIN HIGH CHLOROPHYLL FLUORESCENT 107"/>
    <property type="match status" value="1"/>
</dbReference>
<dbReference type="InterPro" id="IPR019734">
    <property type="entry name" value="TPR_rpt"/>
</dbReference>
<dbReference type="EMBL" id="GG663736">
    <property type="protein sequence ID" value="EEH59573.1"/>
    <property type="molecule type" value="Genomic_DNA"/>
</dbReference>
<keyword evidence="3" id="KW-1185">Reference proteome</keyword>
<evidence type="ECO:0000256" key="1">
    <source>
        <dbReference type="PROSITE-ProRule" id="PRU00339"/>
    </source>
</evidence>
<keyword evidence="1" id="KW-0802">TPR repeat</keyword>
<dbReference type="SUPFAM" id="SSF48452">
    <property type="entry name" value="TPR-like"/>
    <property type="match status" value="2"/>
</dbReference>
<dbReference type="PANTHER" id="PTHR44917">
    <property type="entry name" value="PROTEIN HIGH CHLOROPHYLL FLUORESCENT 107"/>
    <property type="match status" value="1"/>
</dbReference>
<dbReference type="AlphaFoldDB" id="C1MLN7"/>
<name>C1MLN7_MICPC</name>
<dbReference type="eggNOG" id="KOG1124">
    <property type="taxonomic scope" value="Eukaryota"/>
</dbReference>
<evidence type="ECO:0000313" key="3">
    <source>
        <dbReference type="Proteomes" id="UP000001876"/>
    </source>
</evidence>
<dbReference type="Pfam" id="PF13181">
    <property type="entry name" value="TPR_8"/>
    <property type="match status" value="1"/>
</dbReference>
<reference evidence="2 3" key="1">
    <citation type="journal article" date="2009" name="Science">
        <title>Green evolution and dynamic adaptations revealed by genomes of the marine picoeukaryotes Micromonas.</title>
        <authorList>
            <person name="Worden A.Z."/>
            <person name="Lee J.H."/>
            <person name="Mock T."/>
            <person name="Rouze P."/>
            <person name="Simmons M.P."/>
            <person name="Aerts A.L."/>
            <person name="Allen A.E."/>
            <person name="Cuvelier M.L."/>
            <person name="Derelle E."/>
            <person name="Everett M.V."/>
            <person name="Foulon E."/>
            <person name="Grimwood J."/>
            <person name="Gundlach H."/>
            <person name="Henrissat B."/>
            <person name="Napoli C."/>
            <person name="McDonald S.M."/>
            <person name="Parker M.S."/>
            <person name="Rombauts S."/>
            <person name="Salamov A."/>
            <person name="Von Dassow P."/>
            <person name="Badger J.H."/>
            <person name="Coutinho P.M."/>
            <person name="Demir E."/>
            <person name="Dubchak I."/>
            <person name="Gentemann C."/>
            <person name="Eikrem W."/>
            <person name="Gready J.E."/>
            <person name="John U."/>
            <person name="Lanier W."/>
            <person name="Lindquist E.A."/>
            <person name="Lucas S."/>
            <person name="Mayer K.F."/>
            <person name="Moreau H."/>
            <person name="Not F."/>
            <person name="Otillar R."/>
            <person name="Panaud O."/>
            <person name="Pangilinan J."/>
            <person name="Paulsen I."/>
            <person name="Piegu B."/>
            <person name="Poliakov A."/>
            <person name="Robbens S."/>
            <person name="Schmutz J."/>
            <person name="Toulza E."/>
            <person name="Wyss T."/>
            <person name="Zelensky A."/>
            <person name="Zhou K."/>
            <person name="Armbrust E.V."/>
            <person name="Bhattacharya D."/>
            <person name="Goodenough U.W."/>
            <person name="Van de Peer Y."/>
            <person name="Grigoriev I.V."/>
        </authorList>
    </citation>
    <scope>NUCLEOTIDE SEQUENCE [LARGE SCALE GENOMIC DNA]</scope>
    <source>
        <strain evidence="2 3">CCMP1545</strain>
    </source>
</reference>
<sequence length="586" mass="65136">MSGSFSGAINPSSASQQLQAFAGLQLSYTRTHIRLCATSHESINSRSTECAHLAALPLSSRHKDVSAAPSKLCKFSLLRGNNEKGTRVSFSCFATSSTDSLENAPWNDGSPKTFDVEQPLKVNQDILIYQARQLRKKATKMRKTDQRVKVRLDAIRVFERAKNIDPSDGRAYVGIARVLRQLGDNEGARQCYQDGCDATGGDNAYIWQAWAVLEDSVGNIAKARQLYDAATAADKTHAAAWHAWGMLEKNQGNFQRARDLLVKGVRLVPETRASPHLFQSLGVMAMERRRMQEAREHFMAGTRTDAGSQSAALWQAWALLESREGNSDIARKLFQRGLQSDPENRYIWLSWAVHESRQGYVDRARSLLVKGCKLNPRDPPLLQALARLEAADGNISVARKLFEQGTKLDPLHQANWQAWALAEWKDGDVARARELLQRGIWVSPRSYNACRLFHAWGVLEEREGNCCLARQLYKCGVRADPSSEVTWLTWSLMEEKQGNDIRAAELRSLCVQQRAEEAIGQSDLSPAAMFGIDSALRPVLRSLASLVGNPSTSLQDDIDGQPDMMQTELDVVLAEPLFGVSGPDEL</sequence>
<dbReference type="InterPro" id="IPR003107">
    <property type="entry name" value="HAT"/>
</dbReference>
<dbReference type="InterPro" id="IPR044624">
    <property type="entry name" value="Mbb1-like"/>
</dbReference>
<proteinExistence type="predicted"/>
<dbReference type="Pfam" id="PF13428">
    <property type="entry name" value="TPR_14"/>
    <property type="match status" value="1"/>
</dbReference>
<dbReference type="GeneID" id="9681809"/>
<accession>C1MLN7</accession>